<protein>
    <submittedName>
        <fullName evidence="2">Polyphosphate kinase</fullName>
        <ecNumber evidence="2">2.7.4.1</ecNumber>
    </submittedName>
</protein>
<keyword evidence="2" id="KW-0418">Kinase</keyword>
<reference evidence="2" key="1">
    <citation type="submission" date="2020-02" db="EMBL/GenBank/DDBJ databases">
        <authorList>
            <person name="Meier V. D."/>
        </authorList>
    </citation>
    <scope>NUCLEOTIDE SEQUENCE</scope>
    <source>
        <strain evidence="2">AVDCRST_MAG24</strain>
    </source>
</reference>
<organism evidence="2">
    <name type="scientific">uncultured Nocardioidaceae bacterium</name>
    <dbReference type="NCBI Taxonomy" id="253824"/>
    <lineage>
        <taxon>Bacteria</taxon>
        <taxon>Bacillati</taxon>
        <taxon>Actinomycetota</taxon>
        <taxon>Actinomycetes</taxon>
        <taxon>Propionibacteriales</taxon>
        <taxon>Nocardioidaceae</taxon>
        <taxon>environmental samples</taxon>
    </lineage>
</organism>
<dbReference type="EMBL" id="CADCUF010000113">
    <property type="protein sequence ID" value="CAA9329674.1"/>
    <property type="molecule type" value="Genomic_DNA"/>
</dbReference>
<dbReference type="GO" id="GO:0008976">
    <property type="term" value="F:polyphosphate kinase activity"/>
    <property type="evidence" value="ECO:0007669"/>
    <property type="project" value="UniProtKB-EC"/>
</dbReference>
<dbReference type="EC" id="2.7.4.1" evidence="2"/>
<evidence type="ECO:0000313" key="2">
    <source>
        <dbReference type="EMBL" id="CAA9329674.1"/>
    </source>
</evidence>
<feature type="non-terminal residue" evidence="2">
    <location>
        <position position="1"/>
    </location>
</feature>
<keyword evidence="2" id="KW-0808">Transferase</keyword>
<feature type="compositionally biased region" description="Basic residues" evidence="1">
    <location>
        <begin position="1"/>
        <end position="16"/>
    </location>
</feature>
<feature type="compositionally biased region" description="Low complexity" evidence="1">
    <location>
        <begin position="17"/>
        <end position="39"/>
    </location>
</feature>
<evidence type="ECO:0000256" key="1">
    <source>
        <dbReference type="SAM" id="MobiDB-lite"/>
    </source>
</evidence>
<dbReference type="AlphaFoldDB" id="A0A6J4LCA1"/>
<name>A0A6J4LCA1_9ACTN</name>
<feature type="non-terminal residue" evidence="2">
    <location>
        <position position="58"/>
    </location>
</feature>
<accession>A0A6J4LCA1</accession>
<feature type="region of interest" description="Disordered" evidence="1">
    <location>
        <begin position="1"/>
        <end position="58"/>
    </location>
</feature>
<gene>
    <name evidence="2" type="ORF">AVDCRST_MAG24-743</name>
</gene>
<feature type="compositionally biased region" description="Basic residues" evidence="1">
    <location>
        <begin position="41"/>
        <end position="58"/>
    </location>
</feature>
<proteinExistence type="predicted"/>
<sequence>GRRGLRRRPGLQRQRRVAAAGPLPRPRALLAPLQPAGPRAGRGRGRPTARTRAVRRDP</sequence>